<evidence type="ECO:0000259" key="2">
    <source>
        <dbReference type="PROSITE" id="PS50089"/>
    </source>
</evidence>
<dbReference type="PROSITE" id="PS50089">
    <property type="entry name" value="ZF_RING_2"/>
    <property type="match status" value="1"/>
</dbReference>
<dbReference type="HOGENOM" id="CLU_2268917_0_0_1"/>
<proteinExistence type="predicted"/>
<keyword evidence="1" id="KW-0863">Zinc-finger</keyword>
<keyword evidence="1" id="KW-0479">Metal-binding</keyword>
<dbReference type="GeneID" id="17274446"/>
<dbReference type="InterPro" id="IPR001841">
    <property type="entry name" value="Znf_RING"/>
</dbReference>
<dbReference type="PaxDb" id="2903-EOD15164"/>
<name>A0A0D3JZG6_EMIH1</name>
<feature type="domain" description="RING-type" evidence="2">
    <location>
        <begin position="55"/>
        <end position="91"/>
    </location>
</feature>
<keyword evidence="4" id="KW-1185">Reference proteome</keyword>
<dbReference type="GeneID" id="17261311"/>
<evidence type="ECO:0000313" key="3">
    <source>
        <dbReference type="EnsemblProtists" id="EOD28901"/>
    </source>
</evidence>
<dbReference type="PANTHER" id="PTHR22696:SF1">
    <property type="entry name" value="E3 UBIQUITIN-PROTEIN LIGASE RNF26"/>
    <property type="match status" value="1"/>
</dbReference>
<dbReference type="PANTHER" id="PTHR22696">
    <property type="entry name" value="E3 UBIQUITIN-PROTEIN LIGASE RNF26"/>
    <property type="match status" value="1"/>
</dbReference>
<dbReference type="EnsemblProtists" id="EOD15164">
    <property type="protein sequence ID" value="EOD15164"/>
    <property type="gene ID" value="EMIHUDRAFT_246000"/>
</dbReference>
<dbReference type="SUPFAM" id="SSF57850">
    <property type="entry name" value="RING/U-box"/>
    <property type="match status" value="1"/>
</dbReference>
<dbReference type="Proteomes" id="UP000013827">
    <property type="component" value="Unassembled WGS sequence"/>
</dbReference>
<dbReference type="GO" id="GO:0006511">
    <property type="term" value="P:ubiquitin-dependent protein catabolic process"/>
    <property type="evidence" value="ECO:0007669"/>
    <property type="project" value="TreeGrafter"/>
</dbReference>
<accession>A0A0D3JZG6</accession>
<dbReference type="KEGG" id="ehx:EMIHUDRAFT_246000"/>
<dbReference type="KEGG" id="ehx:EMIHUDRAFT_234425"/>
<evidence type="ECO:0000313" key="4">
    <source>
        <dbReference type="Proteomes" id="UP000013827"/>
    </source>
</evidence>
<reference evidence="3" key="2">
    <citation type="submission" date="2024-10" db="UniProtKB">
        <authorList>
            <consortium name="EnsemblProtists"/>
        </authorList>
    </citation>
    <scope>IDENTIFICATION</scope>
</reference>
<dbReference type="EnsemblProtists" id="EOD28901">
    <property type="protein sequence ID" value="EOD28901"/>
    <property type="gene ID" value="EMIHUDRAFT_234425"/>
</dbReference>
<dbReference type="GO" id="GO:0016567">
    <property type="term" value="P:protein ubiquitination"/>
    <property type="evidence" value="ECO:0007669"/>
    <property type="project" value="TreeGrafter"/>
</dbReference>
<protein>
    <recommendedName>
        <fullName evidence="2">RING-type domain-containing protein</fullName>
    </recommendedName>
</protein>
<dbReference type="Pfam" id="PF13920">
    <property type="entry name" value="zf-C3HC4_3"/>
    <property type="match status" value="1"/>
</dbReference>
<dbReference type="GO" id="GO:0008270">
    <property type="term" value="F:zinc ion binding"/>
    <property type="evidence" value="ECO:0007669"/>
    <property type="project" value="UniProtKB-KW"/>
</dbReference>
<dbReference type="RefSeq" id="XP_005767593.1">
    <property type="nucleotide sequence ID" value="XM_005767536.1"/>
</dbReference>
<dbReference type="RefSeq" id="XP_005781330.1">
    <property type="nucleotide sequence ID" value="XM_005781273.1"/>
</dbReference>
<reference evidence="4" key="1">
    <citation type="journal article" date="2013" name="Nature">
        <title>Pan genome of the phytoplankton Emiliania underpins its global distribution.</title>
        <authorList>
            <person name="Read B.A."/>
            <person name="Kegel J."/>
            <person name="Klute M.J."/>
            <person name="Kuo A."/>
            <person name="Lefebvre S.C."/>
            <person name="Maumus F."/>
            <person name="Mayer C."/>
            <person name="Miller J."/>
            <person name="Monier A."/>
            <person name="Salamov A."/>
            <person name="Young J."/>
            <person name="Aguilar M."/>
            <person name="Claverie J.M."/>
            <person name="Frickenhaus S."/>
            <person name="Gonzalez K."/>
            <person name="Herman E.K."/>
            <person name="Lin Y.C."/>
            <person name="Napier J."/>
            <person name="Ogata H."/>
            <person name="Sarno A.F."/>
            <person name="Shmutz J."/>
            <person name="Schroeder D."/>
            <person name="de Vargas C."/>
            <person name="Verret F."/>
            <person name="von Dassow P."/>
            <person name="Valentin K."/>
            <person name="Van de Peer Y."/>
            <person name="Wheeler G."/>
            <person name="Dacks J.B."/>
            <person name="Delwiche C.F."/>
            <person name="Dyhrman S.T."/>
            <person name="Glockner G."/>
            <person name="John U."/>
            <person name="Richards T."/>
            <person name="Worden A.Z."/>
            <person name="Zhang X."/>
            <person name="Grigoriev I.V."/>
            <person name="Allen A.E."/>
            <person name="Bidle K."/>
            <person name="Borodovsky M."/>
            <person name="Bowler C."/>
            <person name="Brownlee C."/>
            <person name="Cock J.M."/>
            <person name="Elias M."/>
            <person name="Gladyshev V.N."/>
            <person name="Groth M."/>
            <person name="Guda C."/>
            <person name="Hadaegh A."/>
            <person name="Iglesias-Rodriguez M.D."/>
            <person name="Jenkins J."/>
            <person name="Jones B.M."/>
            <person name="Lawson T."/>
            <person name="Leese F."/>
            <person name="Lindquist E."/>
            <person name="Lobanov A."/>
            <person name="Lomsadze A."/>
            <person name="Malik S.B."/>
            <person name="Marsh M.E."/>
            <person name="Mackinder L."/>
            <person name="Mock T."/>
            <person name="Mueller-Roeber B."/>
            <person name="Pagarete A."/>
            <person name="Parker M."/>
            <person name="Probert I."/>
            <person name="Quesneville H."/>
            <person name="Raines C."/>
            <person name="Rensing S.A."/>
            <person name="Riano-Pachon D.M."/>
            <person name="Richier S."/>
            <person name="Rokitta S."/>
            <person name="Shiraiwa Y."/>
            <person name="Soanes D.M."/>
            <person name="van der Giezen M."/>
            <person name="Wahlund T.M."/>
            <person name="Williams B."/>
            <person name="Wilson W."/>
            <person name="Wolfe G."/>
            <person name="Wurch L.L."/>
        </authorList>
    </citation>
    <scope>NUCLEOTIDE SEQUENCE</scope>
</reference>
<dbReference type="GO" id="GO:0061630">
    <property type="term" value="F:ubiquitin protein ligase activity"/>
    <property type="evidence" value="ECO:0007669"/>
    <property type="project" value="TreeGrafter"/>
</dbReference>
<dbReference type="AlphaFoldDB" id="A0A0D3JZG6"/>
<evidence type="ECO:0000256" key="1">
    <source>
        <dbReference type="PROSITE-ProRule" id="PRU00175"/>
    </source>
</evidence>
<organism evidence="3 4">
    <name type="scientific">Emiliania huxleyi (strain CCMP1516)</name>
    <dbReference type="NCBI Taxonomy" id="280463"/>
    <lineage>
        <taxon>Eukaryota</taxon>
        <taxon>Haptista</taxon>
        <taxon>Haptophyta</taxon>
        <taxon>Prymnesiophyceae</taxon>
        <taxon>Isochrysidales</taxon>
        <taxon>Noelaerhabdaceae</taxon>
        <taxon>Emiliania</taxon>
    </lineage>
</organism>
<dbReference type="Gene3D" id="3.30.40.10">
    <property type="entry name" value="Zinc/RING finger domain, C3HC4 (zinc finger)"/>
    <property type="match status" value="1"/>
</dbReference>
<dbReference type="InterPro" id="IPR013083">
    <property type="entry name" value="Znf_RING/FYVE/PHD"/>
</dbReference>
<sequence length="103" mass="11078">MTPEAKLELHAAAGEAQTTVALQRESPSIALASLTASRHDRLADAESSNGGESTCIVCFTHPKTHIAVPCGHLCACAICSQRLPDECPYCRASVMMWMRAHRV</sequence>
<keyword evidence="1" id="KW-0862">Zinc</keyword>